<dbReference type="Proteomes" id="UP000560000">
    <property type="component" value="Unassembled WGS sequence"/>
</dbReference>
<keyword evidence="1" id="KW-1133">Transmembrane helix</keyword>
<evidence type="ECO:0000313" key="2">
    <source>
        <dbReference type="EMBL" id="MBB6182687.1"/>
    </source>
</evidence>
<proteinExistence type="predicted"/>
<reference evidence="2 3" key="1">
    <citation type="submission" date="2020-08" db="EMBL/GenBank/DDBJ databases">
        <title>Genomic Encyclopedia of Type Strains, Phase IV (KMG-IV): sequencing the most valuable type-strain genomes for metagenomic binning, comparative biology and taxonomic classification.</title>
        <authorList>
            <person name="Goeker M."/>
        </authorList>
    </citation>
    <scope>NUCLEOTIDE SEQUENCE [LARGE SCALE GENOMIC DNA]</scope>
    <source>
        <strain evidence="2 3">DSM 107085</strain>
    </source>
</reference>
<accession>A0A841KF82</accession>
<name>A0A841KF82_9GAMM</name>
<keyword evidence="1" id="KW-0812">Transmembrane</keyword>
<keyword evidence="1" id="KW-0472">Membrane</keyword>
<protein>
    <submittedName>
        <fullName evidence="2">Uncharacterized protein</fullName>
    </submittedName>
</protein>
<dbReference type="AlphaFoldDB" id="A0A841KF82"/>
<sequence length="137" mass="14556">MDRVHREGHGRRWLLAVSGVFGLGDWTPSVRGGMGAMPRRMRLAGVGLFAYIAVTRRIDTQLDDMLGTQGTALAMRKRAAMTVYGVGGLVAVVVSLFNPLGIAITLVAVVALSSGAPRGCSTWRSARPVNSLRPHSA</sequence>
<gene>
    <name evidence="2" type="ORF">HNQ86_000032</name>
</gene>
<evidence type="ECO:0000256" key="1">
    <source>
        <dbReference type="SAM" id="Phobius"/>
    </source>
</evidence>
<organism evidence="2 3">
    <name type="scientific">Oleiagrimonas soli</name>
    <dbReference type="NCBI Taxonomy" id="1543381"/>
    <lineage>
        <taxon>Bacteria</taxon>
        <taxon>Pseudomonadati</taxon>
        <taxon>Pseudomonadota</taxon>
        <taxon>Gammaproteobacteria</taxon>
        <taxon>Lysobacterales</taxon>
        <taxon>Rhodanobacteraceae</taxon>
        <taxon>Oleiagrimonas</taxon>
    </lineage>
</organism>
<evidence type="ECO:0000313" key="3">
    <source>
        <dbReference type="Proteomes" id="UP000560000"/>
    </source>
</evidence>
<dbReference type="RefSeq" id="WP_235205312.1">
    <property type="nucleotide sequence ID" value="NZ_JACHET010000001.1"/>
</dbReference>
<comment type="caution">
    <text evidence="2">The sequence shown here is derived from an EMBL/GenBank/DDBJ whole genome shotgun (WGS) entry which is preliminary data.</text>
</comment>
<feature type="transmembrane region" description="Helical" evidence="1">
    <location>
        <begin position="79"/>
        <end position="112"/>
    </location>
</feature>
<dbReference type="EMBL" id="JACHET010000001">
    <property type="protein sequence ID" value="MBB6182687.1"/>
    <property type="molecule type" value="Genomic_DNA"/>
</dbReference>